<dbReference type="PROSITE" id="PS00061">
    <property type="entry name" value="ADH_SHORT"/>
    <property type="match status" value="1"/>
</dbReference>
<dbReference type="PRINTS" id="PR00081">
    <property type="entry name" value="GDHRDH"/>
</dbReference>
<dbReference type="PRINTS" id="PR00080">
    <property type="entry name" value="SDRFAMILY"/>
</dbReference>
<keyword evidence="5" id="KW-1185">Reference proteome</keyword>
<dbReference type="Pfam" id="PF00106">
    <property type="entry name" value="adh_short"/>
    <property type="match status" value="1"/>
</dbReference>
<keyword evidence="2" id="KW-0560">Oxidoreductase</keyword>
<dbReference type="RefSeq" id="WP_048641972.1">
    <property type="nucleotide sequence ID" value="NZ_CAXBGM010000021.1"/>
</dbReference>
<dbReference type="CDD" id="cd05233">
    <property type="entry name" value="SDR_c"/>
    <property type="match status" value="1"/>
</dbReference>
<dbReference type="EMBL" id="CP012040">
    <property type="protein sequence ID" value="AKP51659.1"/>
    <property type="molecule type" value="Genomic_DNA"/>
</dbReference>
<comment type="similarity">
    <text evidence="1 3">Belongs to the short-chain dehydrogenases/reductases (SDR) family.</text>
</comment>
<evidence type="ECO:0000256" key="1">
    <source>
        <dbReference type="ARBA" id="ARBA00006484"/>
    </source>
</evidence>
<reference evidence="4 5" key="1">
    <citation type="submission" date="2015-07" db="EMBL/GenBank/DDBJ databases">
        <authorList>
            <person name="Kim K.M."/>
        </authorList>
    </citation>
    <scope>NUCLEOTIDE SEQUENCE [LARGE SCALE GENOMIC DNA]</scope>
    <source>
        <strain evidence="4 5">KCTC 12363</strain>
    </source>
</reference>
<dbReference type="PANTHER" id="PTHR42901">
    <property type="entry name" value="ALCOHOL DEHYDROGENASE"/>
    <property type="match status" value="1"/>
</dbReference>
<accession>A0A0H4PBN5</accession>
<dbReference type="InterPro" id="IPR002347">
    <property type="entry name" value="SDR_fam"/>
</dbReference>
<dbReference type="Gene3D" id="3.40.50.720">
    <property type="entry name" value="NAD(P)-binding Rossmann-like Domain"/>
    <property type="match status" value="1"/>
</dbReference>
<dbReference type="SUPFAM" id="SSF51735">
    <property type="entry name" value="NAD(P)-binding Rossmann-fold domains"/>
    <property type="match status" value="1"/>
</dbReference>
<dbReference type="Proteomes" id="UP000036520">
    <property type="component" value="Chromosome"/>
</dbReference>
<dbReference type="PANTHER" id="PTHR42901:SF1">
    <property type="entry name" value="ALCOHOL DEHYDROGENASE"/>
    <property type="match status" value="1"/>
</dbReference>
<gene>
    <name evidence="4" type="ORF">CA2015_2239</name>
</gene>
<dbReference type="InterPro" id="IPR020904">
    <property type="entry name" value="Sc_DH/Rdtase_CS"/>
</dbReference>
<evidence type="ECO:0000313" key="4">
    <source>
        <dbReference type="EMBL" id="AKP51659.1"/>
    </source>
</evidence>
<evidence type="ECO:0000313" key="5">
    <source>
        <dbReference type="Proteomes" id="UP000036520"/>
    </source>
</evidence>
<name>A0A0H4PBN5_9BACT</name>
<protein>
    <submittedName>
        <fullName evidence="4">Short-chain dehydrogenase/reductase SDR</fullName>
    </submittedName>
</protein>
<dbReference type="STRING" id="320787.CA2015_2239"/>
<dbReference type="InterPro" id="IPR036291">
    <property type="entry name" value="NAD(P)-bd_dom_sf"/>
</dbReference>
<dbReference type="OrthoDB" id="9775296at2"/>
<proteinExistence type="inferred from homology"/>
<dbReference type="GO" id="GO:0016491">
    <property type="term" value="F:oxidoreductase activity"/>
    <property type="evidence" value="ECO:0007669"/>
    <property type="project" value="UniProtKB-KW"/>
</dbReference>
<evidence type="ECO:0000256" key="2">
    <source>
        <dbReference type="ARBA" id="ARBA00023002"/>
    </source>
</evidence>
<organism evidence="4 5">
    <name type="scientific">Cyclobacterium amurskyense</name>
    <dbReference type="NCBI Taxonomy" id="320787"/>
    <lineage>
        <taxon>Bacteria</taxon>
        <taxon>Pseudomonadati</taxon>
        <taxon>Bacteroidota</taxon>
        <taxon>Cytophagia</taxon>
        <taxon>Cytophagales</taxon>
        <taxon>Cyclobacteriaceae</taxon>
        <taxon>Cyclobacterium</taxon>
    </lineage>
</organism>
<sequence length="234" mass="25634">MSKSILVTGGTKGIGKAIVLEFAAKGFDIFTCSRNEEELEALKNELESNFSAIKVHVKKADLSVKEETKAFAAFVKKIAVPDVLVNNTGIFIPGSLHSELEENFEKTMHTNLFSAYYLTRAFTEDFMNRKNGHIFTIGSIAGLTAYANGGSYAVSKWAMLGFTKCLRQEMIPHGVKVTSVLPGATYTASWEGVDLPENRFIDVADVAASVWSAYNLSPRSVVEEIVIRPQLGDI</sequence>
<dbReference type="KEGG" id="camu:CA2015_2239"/>
<evidence type="ECO:0000256" key="3">
    <source>
        <dbReference type="RuleBase" id="RU000363"/>
    </source>
</evidence>
<dbReference type="AlphaFoldDB" id="A0A0H4PBN5"/>